<dbReference type="AlphaFoldDB" id="A0A1I7BSD5"/>
<dbReference type="RefSeq" id="WP_054783435.1">
    <property type="nucleotide sequence ID" value="NZ_FPBD01000004.1"/>
</dbReference>
<dbReference type="EMBL" id="FPBD01000004">
    <property type="protein sequence ID" value="SFT90109.1"/>
    <property type="molecule type" value="Genomic_DNA"/>
</dbReference>
<evidence type="ECO:0008006" key="4">
    <source>
        <dbReference type="Google" id="ProtNLM"/>
    </source>
</evidence>
<evidence type="ECO:0000313" key="2">
    <source>
        <dbReference type="EMBL" id="SFT90109.1"/>
    </source>
</evidence>
<accession>A0A1I7BSD5</accession>
<sequence length="218" mass="23594">MGAVSQGNEPSMEDILSSIRKIISDDEASGAEQMTDAALSEADAGRELSQDDLDKLFDDAPAEMEPAPAPEPEEVKAEEPEVLELTQKEKIEEETSSLKMVEGLADEDKDDGGDIAFLDQPGPEAFGLSSTEQDDILEPAAAATAKDPAETLISTATDQVVSNAFNGLANTVLSKNARTLEDLVAEMLRPMLKSWLDQHLPSVVERLVRQEIDRISRK</sequence>
<dbReference type="InterPro" id="IPR019632">
    <property type="entry name" value="DUF2497"/>
</dbReference>
<protein>
    <recommendedName>
        <fullName evidence="4">Cell pole-organizing protein PopZ</fullName>
    </recommendedName>
</protein>
<feature type="compositionally biased region" description="Basic and acidic residues" evidence="1">
    <location>
        <begin position="43"/>
        <end position="58"/>
    </location>
</feature>
<evidence type="ECO:0000256" key="1">
    <source>
        <dbReference type="SAM" id="MobiDB-lite"/>
    </source>
</evidence>
<proteinExistence type="predicted"/>
<feature type="region of interest" description="Disordered" evidence="1">
    <location>
        <begin position="27"/>
        <end position="80"/>
    </location>
</feature>
<gene>
    <name evidence="2" type="ORF">SAMN05444141_104260</name>
</gene>
<reference evidence="3" key="1">
    <citation type="submission" date="2016-10" db="EMBL/GenBank/DDBJ databases">
        <authorList>
            <person name="Varghese N."/>
            <person name="Submissions S."/>
        </authorList>
    </citation>
    <scope>NUCLEOTIDE SEQUENCE [LARGE SCALE GENOMIC DNA]</scope>
    <source>
        <strain evidence="3">DSM 17465</strain>
    </source>
</reference>
<evidence type="ECO:0000313" key="3">
    <source>
        <dbReference type="Proteomes" id="UP000183371"/>
    </source>
</evidence>
<keyword evidence="3" id="KW-1185">Reference proteome</keyword>
<dbReference type="Pfam" id="PF10691">
    <property type="entry name" value="DUF2497"/>
    <property type="match status" value="1"/>
</dbReference>
<name>A0A1I7BSD5_9HYPH</name>
<dbReference type="Proteomes" id="UP000183371">
    <property type="component" value="Unassembled WGS sequence"/>
</dbReference>
<organism evidence="2 3">
    <name type="scientific">Pseudovibrio denitrificans</name>
    <dbReference type="NCBI Taxonomy" id="258256"/>
    <lineage>
        <taxon>Bacteria</taxon>
        <taxon>Pseudomonadati</taxon>
        <taxon>Pseudomonadota</taxon>
        <taxon>Alphaproteobacteria</taxon>
        <taxon>Hyphomicrobiales</taxon>
        <taxon>Stappiaceae</taxon>
        <taxon>Pseudovibrio</taxon>
    </lineage>
</organism>